<gene>
    <name evidence="2" type="ORF">EJB05_14138</name>
</gene>
<keyword evidence="1" id="KW-0472">Membrane</keyword>
<keyword evidence="3" id="KW-1185">Reference proteome</keyword>
<keyword evidence="1" id="KW-1133">Transmembrane helix</keyword>
<comment type="caution">
    <text evidence="2">The sequence shown here is derived from an EMBL/GenBank/DDBJ whole genome shotgun (WGS) entry which is preliminary data.</text>
</comment>
<evidence type="ECO:0000313" key="2">
    <source>
        <dbReference type="EMBL" id="TVU40669.1"/>
    </source>
</evidence>
<reference evidence="2 3" key="1">
    <citation type="journal article" date="2019" name="Sci. Rep.">
        <title>A high-quality genome of Eragrostis curvula grass provides insights into Poaceae evolution and supports new strategies to enhance forage quality.</title>
        <authorList>
            <person name="Carballo J."/>
            <person name="Santos B.A.C.M."/>
            <person name="Zappacosta D."/>
            <person name="Garbus I."/>
            <person name="Selva J.P."/>
            <person name="Gallo C.A."/>
            <person name="Diaz A."/>
            <person name="Albertini E."/>
            <person name="Caccamo M."/>
            <person name="Echenique V."/>
        </authorList>
    </citation>
    <scope>NUCLEOTIDE SEQUENCE [LARGE SCALE GENOMIC DNA]</scope>
    <source>
        <strain evidence="3">cv. Victoria</strain>
        <tissue evidence="2">Leaf</tissue>
    </source>
</reference>
<accession>A0A5J9VWR0</accession>
<evidence type="ECO:0000313" key="3">
    <source>
        <dbReference type="Proteomes" id="UP000324897"/>
    </source>
</evidence>
<keyword evidence="1" id="KW-0812">Transmembrane</keyword>
<dbReference type="Gramene" id="TVU40669">
    <property type="protein sequence ID" value="TVU40669"/>
    <property type="gene ID" value="EJB05_14138"/>
</dbReference>
<sequence length="140" mass="15986">MQRAARVHAEGADRAWWVLHHRRIRSGLHQIAISLPVAGCLNDCDFGSQSLKNETLRRKMRVFVLIKALMVLIIGQRSELYGWHQCPAASEISARIFWYDLCFTQPEPIFSASILFVYVKICVAYVTSMQNAVKMCQDSV</sequence>
<feature type="transmembrane region" description="Helical" evidence="1">
    <location>
        <begin position="60"/>
        <end position="78"/>
    </location>
</feature>
<dbReference type="AlphaFoldDB" id="A0A5J9VWR0"/>
<feature type="non-terminal residue" evidence="2">
    <location>
        <position position="140"/>
    </location>
</feature>
<name>A0A5J9VWR0_9POAL</name>
<feature type="non-terminal residue" evidence="2">
    <location>
        <position position="1"/>
    </location>
</feature>
<evidence type="ECO:0000256" key="1">
    <source>
        <dbReference type="SAM" id="Phobius"/>
    </source>
</evidence>
<protein>
    <submittedName>
        <fullName evidence="2">Uncharacterized protein</fullName>
    </submittedName>
</protein>
<dbReference type="EMBL" id="RWGY01000007">
    <property type="protein sequence ID" value="TVU40669.1"/>
    <property type="molecule type" value="Genomic_DNA"/>
</dbReference>
<dbReference type="Proteomes" id="UP000324897">
    <property type="component" value="Chromosome 4"/>
</dbReference>
<proteinExistence type="predicted"/>
<organism evidence="2 3">
    <name type="scientific">Eragrostis curvula</name>
    <name type="common">weeping love grass</name>
    <dbReference type="NCBI Taxonomy" id="38414"/>
    <lineage>
        <taxon>Eukaryota</taxon>
        <taxon>Viridiplantae</taxon>
        <taxon>Streptophyta</taxon>
        <taxon>Embryophyta</taxon>
        <taxon>Tracheophyta</taxon>
        <taxon>Spermatophyta</taxon>
        <taxon>Magnoliopsida</taxon>
        <taxon>Liliopsida</taxon>
        <taxon>Poales</taxon>
        <taxon>Poaceae</taxon>
        <taxon>PACMAD clade</taxon>
        <taxon>Chloridoideae</taxon>
        <taxon>Eragrostideae</taxon>
        <taxon>Eragrostidinae</taxon>
        <taxon>Eragrostis</taxon>
    </lineage>
</organism>
<feature type="transmembrane region" description="Helical" evidence="1">
    <location>
        <begin position="109"/>
        <end position="127"/>
    </location>
</feature>